<dbReference type="AlphaFoldDB" id="A0A4R7CW77"/>
<accession>A0A4R7CW77</accession>
<proteinExistence type="predicted"/>
<dbReference type="EMBL" id="SNZW01000020">
    <property type="protein sequence ID" value="TDS10922.1"/>
    <property type="molecule type" value="Genomic_DNA"/>
</dbReference>
<protein>
    <recommendedName>
        <fullName evidence="4">GLPGLI family protein</fullName>
    </recommendedName>
</protein>
<organism evidence="2 3">
    <name type="scientific">Maribacter caenipelagi</name>
    <dbReference type="NCBI Taxonomy" id="1447781"/>
    <lineage>
        <taxon>Bacteria</taxon>
        <taxon>Pseudomonadati</taxon>
        <taxon>Bacteroidota</taxon>
        <taxon>Flavobacteriia</taxon>
        <taxon>Flavobacteriales</taxon>
        <taxon>Flavobacteriaceae</taxon>
        <taxon>Maribacter</taxon>
    </lineage>
</organism>
<sequence>MKKLIFAFGSLLFSLTIYSQEFIKTDKRDTFNFQINVTRSIHGTRGIAEKRTIFSTTVPAKCSYFINGAESENTRLNKGQKLQALGAIQREMQYQFFEYLNNNYPTEIENYKHMGYNIICNVVDEQTTKPVFREYSPTSMSVVKQLGLDTTPSTPLPDYDATKLILVTDFTYKADNCIKTENIKMGNLLESKYLHTKDHKEQDVQIQDFSALHEKYASQEYWKSNQSSSRRGN</sequence>
<reference evidence="2 3" key="1">
    <citation type="submission" date="2019-03" db="EMBL/GenBank/DDBJ databases">
        <title>Genomic Encyclopedia of Type Strains, Phase III (KMG-III): the genomes of soil and plant-associated and newly described type strains.</title>
        <authorList>
            <person name="Whitman W."/>
        </authorList>
    </citation>
    <scope>NUCLEOTIDE SEQUENCE [LARGE SCALE GENOMIC DNA]</scope>
    <source>
        <strain evidence="2 3">CECT 8455</strain>
    </source>
</reference>
<evidence type="ECO:0000313" key="3">
    <source>
        <dbReference type="Proteomes" id="UP000295274"/>
    </source>
</evidence>
<gene>
    <name evidence="2" type="ORF">DFQ03_3815</name>
</gene>
<feature type="signal peptide" evidence="1">
    <location>
        <begin position="1"/>
        <end position="19"/>
    </location>
</feature>
<name>A0A4R7CW77_9FLAO</name>
<keyword evidence="1" id="KW-0732">Signal</keyword>
<dbReference type="OrthoDB" id="9829913at2"/>
<feature type="chain" id="PRO_5020485891" description="GLPGLI family protein" evidence="1">
    <location>
        <begin position="20"/>
        <end position="233"/>
    </location>
</feature>
<evidence type="ECO:0000313" key="2">
    <source>
        <dbReference type="EMBL" id="TDS10922.1"/>
    </source>
</evidence>
<dbReference type="Proteomes" id="UP000295274">
    <property type="component" value="Unassembled WGS sequence"/>
</dbReference>
<dbReference type="RefSeq" id="WP_133674733.1">
    <property type="nucleotide sequence ID" value="NZ_SNZW01000020.1"/>
</dbReference>
<evidence type="ECO:0000256" key="1">
    <source>
        <dbReference type="SAM" id="SignalP"/>
    </source>
</evidence>
<keyword evidence="3" id="KW-1185">Reference proteome</keyword>
<comment type="caution">
    <text evidence="2">The sequence shown here is derived from an EMBL/GenBank/DDBJ whole genome shotgun (WGS) entry which is preliminary data.</text>
</comment>
<evidence type="ECO:0008006" key="4">
    <source>
        <dbReference type="Google" id="ProtNLM"/>
    </source>
</evidence>